<dbReference type="AlphaFoldDB" id="A0ABD6S929"/>
<evidence type="ECO:0000313" key="2">
    <source>
        <dbReference type="Proteomes" id="UP000219897"/>
    </source>
</evidence>
<gene>
    <name evidence="1" type="ORF">CN495_09060</name>
</gene>
<comment type="caution">
    <text evidence="1">The sequence shown here is derived from an EMBL/GenBank/DDBJ whole genome shotgun (WGS) entry which is preliminary data.</text>
</comment>
<name>A0ABD6S929_BACTU</name>
<organism evidence="1 2">
    <name type="scientific">Bacillus thuringiensis</name>
    <dbReference type="NCBI Taxonomy" id="1428"/>
    <lineage>
        <taxon>Bacteria</taxon>
        <taxon>Bacillati</taxon>
        <taxon>Bacillota</taxon>
        <taxon>Bacilli</taxon>
        <taxon>Bacillales</taxon>
        <taxon>Bacillaceae</taxon>
        <taxon>Bacillus</taxon>
        <taxon>Bacillus cereus group</taxon>
    </lineage>
</organism>
<reference evidence="1 2" key="1">
    <citation type="submission" date="2017-09" db="EMBL/GenBank/DDBJ databases">
        <title>Large-scale bioinformatics analysis of Bacillus genomes uncovers conserved roles of natural products in bacterial physiology.</title>
        <authorList>
            <consortium name="Agbiome Team Llc"/>
            <person name="Bleich R.M."/>
            <person name="Kirk G.J."/>
            <person name="Santa Maria K.C."/>
            <person name="Allen S.E."/>
            <person name="Farag S."/>
            <person name="Shank E.A."/>
            <person name="Bowers A."/>
        </authorList>
    </citation>
    <scope>NUCLEOTIDE SEQUENCE [LARGE SCALE GENOMIC DNA]</scope>
    <source>
        <strain evidence="1 2">AFS005140</strain>
    </source>
</reference>
<accession>A0ABD6S929</accession>
<proteinExistence type="predicted"/>
<evidence type="ECO:0000313" key="1">
    <source>
        <dbReference type="EMBL" id="PER55245.1"/>
    </source>
</evidence>
<sequence>MFYKLYKYLNLVLLFTYEHLKKTLQKVHLLRACEESEVINDGVIPERIVKTLLVVIEKQK</sequence>
<dbReference type="Proteomes" id="UP000219897">
    <property type="component" value="Unassembled WGS sequence"/>
</dbReference>
<protein>
    <submittedName>
        <fullName evidence="1">Uncharacterized protein</fullName>
    </submittedName>
</protein>
<dbReference type="EMBL" id="NTYF01000025">
    <property type="protein sequence ID" value="PER55245.1"/>
    <property type="molecule type" value="Genomic_DNA"/>
</dbReference>